<dbReference type="Proteomes" id="UP000215459">
    <property type="component" value="Unassembled WGS sequence"/>
</dbReference>
<keyword evidence="2" id="KW-1185">Reference proteome</keyword>
<proteinExistence type="predicted"/>
<evidence type="ECO:0000313" key="1">
    <source>
        <dbReference type="EMBL" id="OYD08798.1"/>
    </source>
</evidence>
<accession>A0A235B914</accession>
<gene>
    <name evidence="1" type="ORF">CHM34_03100</name>
</gene>
<dbReference type="RefSeq" id="WP_094263146.1">
    <property type="nucleotide sequence ID" value="NZ_NOWF01000002.1"/>
</dbReference>
<name>A0A235B914_9BACL</name>
<protein>
    <submittedName>
        <fullName evidence="1">Uncharacterized protein</fullName>
    </submittedName>
</protein>
<dbReference type="OrthoDB" id="4350944at2"/>
<evidence type="ECO:0000313" key="2">
    <source>
        <dbReference type="Proteomes" id="UP000215459"/>
    </source>
</evidence>
<dbReference type="AlphaFoldDB" id="A0A235B914"/>
<comment type="caution">
    <text evidence="1">The sequence shown here is derived from an EMBL/GenBank/DDBJ whole genome shotgun (WGS) entry which is preliminary data.</text>
</comment>
<organism evidence="1 2">
    <name type="scientific">Paludifilum halophilum</name>
    <dbReference type="NCBI Taxonomy" id="1642702"/>
    <lineage>
        <taxon>Bacteria</taxon>
        <taxon>Bacillati</taxon>
        <taxon>Bacillota</taxon>
        <taxon>Bacilli</taxon>
        <taxon>Bacillales</taxon>
        <taxon>Thermoactinomycetaceae</taxon>
        <taxon>Paludifilum</taxon>
    </lineage>
</organism>
<reference evidence="1 2" key="1">
    <citation type="submission" date="2017-07" db="EMBL/GenBank/DDBJ databases">
        <title>The genome sequence of Paludifilum halophilum highlights mechanisms for microbial adaptation to high salt environemnts.</title>
        <authorList>
            <person name="Belbahri L."/>
        </authorList>
    </citation>
    <scope>NUCLEOTIDE SEQUENCE [LARGE SCALE GENOMIC DNA]</scope>
    <source>
        <strain evidence="1 2">DSM 102817</strain>
    </source>
</reference>
<sequence>MNLSSKEAFEAMALFLEEHYKRTDSDDIALLLGSMQFLKDGNTADPAIWNDWLDCIQKIRGK</sequence>
<dbReference type="EMBL" id="NOWF01000002">
    <property type="protein sequence ID" value="OYD08798.1"/>
    <property type="molecule type" value="Genomic_DNA"/>
</dbReference>